<organism evidence="3 4">
    <name type="scientific">Acaryochloris thomasi RCC1774</name>
    <dbReference type="NCBI Taxonomy" id="1764569"/>
    <lineage>
        <taxon>Bacteria</taxon>
        <taxon>Bacillati</taxon>
        <taxon>Cyanobacteriota</taxon>
        <taxon>Cyanophyceae</taxon>
        <taxon>Acaryochloridales</taxon>
        <taxon>Acaryochloridaceae</taxon>
        <taxon>Acaryochloris</taxon>
        <taxon>Acaryochloris thomasi</taxon>
    </lineage>
</organism>
<feature type="transmembrane region" description="Helical" evidence="1">
    <location>
        <begin position="18"/>
        <end position="38"/>
    </location>
</feature>
<protein>
    <recommendedName>
        <fullName evidence="2">CAAX prenyl protease 2/Lysostaphin resistance protein A-like domain-containing protein</fullName>
    </recommendedName>
</protein>
<accession>A0A2W1JMI4</accession>
<dbReference type="GO" id="GO:0080120">
    <property type="term" value="P:CAAX-box protein maturation"/>
    <property type="evidence" value="ECO:0007669"/>
    <property type="project" value="UniProtKB-ARBA"/>
</dbReference>
<dbReference type="EMBL" id="PQWO01000012">
    <property type="protein sequence ID" value="PZD72092.1"/>
    <property type="molecule type" value="Genomic_DNA"/>
</dbReference>
<name>A0A2W1JMI4_9CYAN</name>
<feature type="transmembrane region" description="Helical" evidence="1">
    <location>
        <begin position="129"/>
        <end position="149"/>
    </location>
</feature>
<evidence type="ECO:0000313" key="3">
    <source>
        <dbReference type="EMBL" id="PZD72092.1"/>
    </source>
</evidence>
<proteinExistence type="predicted"/>
<keyword evidence="1" id="KW-0812">Transmembrane</keyword>
<gene>
    <name evidence="3" type="ORF">C1752_03958</name>
</gene>
<dbReference type="Proteomes" id="UP000248857">
    <property type="component" value="Unassembled WGS sequence"/>
</dbReference>
<dbReference type="AlphaFoldDB" id="A0A2W1JMI4"/>
<feature type="transmembrane region" description="Helical" evidence="1">
    <location>
        <begin position="161"/>
        <end position="182"/>
    </location>
</feature>
<keyword evidence="4" id="KW-1185">Reference proteome</keyword>
<dbReference type="RefSeq" id="WP_110987360.1">
    <property type="nucleotide sequence ID" value="NZ_CAWNWM010000012.1"/>
</dbReference>
<dbReference type="GO" id="GO:0004175">
    <property type="term" value="F:endopeptidase activity"/>
    <property type="evidence" value="ECO:0007669"/>
    <property type="project" value="UniProtKB-ARBA"/>
</dbReference>
<feature type="transmembrane region" description="Helical" evidence="1">
    <location>
        <begin position="90"/>
        <end position="109"/>
    </location>
</feature>
<feature type="domain" description="CAAX prenyl protease 2/Lysostaphin resistance protein A-like" evidence="2">
    <location>
        <begin position="136"/>
        <end position="223"/>
    </location>
</feature>
<feature type="transmembrane region" description="Helical" evidence="1">
    <location>
        <begin position="188"/>
        <end position="206"/>
    </location>
</feature>
<feature type="transmembrane region" description="Helical" evidence="1">
    <location>
        <begin position="58"/>
        <end position="78"/>
    </location>
</feature>
<sequence length="229" mass="25551">MLSNTPTTSKRQNSVAELVIVLGLAFGQFILVSLQSFFYRVFQIPGAEQPIVFTDELFINLIGYEIVVGLLCCTILAARGWTLSDFHLRPSWKLTAVGFLLVAADYALYNTSHFLAGLVFGVQMLESVQFEYHVSLGIAALLSIVNPLFEELFVVGYAIPVVEGLSNVRVAIAFSTILRLIYHLYQGPMAFVRILPMGLIFALVYCRWRKLWPLLVAHAALDFLPLTFG</sequence>
<comment type="caution">
    <text evidence="3">The sequence shown here is derived from an EMBL/GenBank/DDBJ whole genome shotgun (WGS) entry which is preliminary data.</text>
</comment>
<dbReference type="Pfam" id="PF02517">
    <property type="entry name" value="Rce1-like"/>
    <property type="match status" value="1"/>
</dbReference>
<evidence type="ECO:0000313" key="4">
    <source>
        <dbReference type="Proteomes" id="UP000248857"/>
    </source>
</evidence>
<keyword evidence="1" id="KW-0472">Membrane</keyword>
<reference evidence="3 4" key="1">
    <citation type="journal article" date="2018" name="Sci. Rep.">
        <title>A novel species of the marine cyanobacterium Acaryochloris with a unique pigment content and lifestyle.</title>
        <authorList>
            <person name="Partensky F."/>
            <person name="Six C."/>
            <person name="Ratin M."/>
            <person name="Garczarek L."/>
            <person name="Vaulot D."/>
            <person name="Probert I."/>
            <person name="Calteau A."/>
            <person name="Gourvil P."/>
            <person name="Marie D."/>
            <person name="Grebert T."/>
            <person name="Bouchier C."/>
            <person name="Le Panse S."/>
            <person name="Gachenot M."/>
            <person name="Rodriguez F."/>
            <person name="Garrido J.L."/>
        </authorList>
    </citation>
    <scope>NUCLEOTIDE SEQUENCE [LARGE SCALE GENOMIC DNA]</scope>
    <source>
        <strain evidence="3 4">RCC1774</strain>
    </source>
</reference>
<evidence type="ECO:0000259" key="2">
    <source>
        <dbReference type="Pfam" id="PF02517"/>
    </source>
</evidence>
<evidence type="ECO:0000256" key="1">
    <source>
        <dbReference type="SAM" id="Phobius"/>
    </source>
</evidence>
<keyword evidence="1" id="KW-1133">Transmembrane helix</keyword>
<dbReference type="InterPro" id="IPR003675">
    <property type="entry name" value="Rce1/LyrA-like_dom"/>
</dbReference>
<dbReference type="OrthoDB" id="9807747at2"/>